<dbReference type="Proteomes" id="UP000290572">
    <property type="component" value="Unassembled WGS sequence"/>
</dbReference>
<reference evidence="4 5" key="1">
    <citation type="submission" date="2018-03" db="EMBL/GenBank/DDBJ databases">
        <title>Draft genome sequence of Rohu Carp (Labeo rohita).</title>
        <authorList>
            <person name="Das P."/>
            <person name="Kushwaha B."/>
            <person name="Joshi C.G."/>
            <person name="Kumar D."/>
            <person name="Nagpure N.S."/>
            <person name="Sahoo L."/>
            <person name="Das S.P."/>
            <person name="Bit A."/>
            <person name="Patnaik S."/>
            <person name="Meher P.K."/>
            <person name="Jayasankar P."/>
            <person name="Koringa P.G."/>
            <person name="Patel N.V."/>
            <person name="Hinsu A.T."/>
            <person name="Kumar R."/>
            <person name="Pandey M."/>
            <person name="Agarwal S."/>
            <person name="Srivastava S."/>
            <person name="Singh M."/>
            <person name="Iquebal M.A."/>
            <person name="Jaiswal S."/>
            <person name="Angadi U.B."/>
            <person name="Kumar N."/>
            <person name="Raza M."/>
            <person name="Shah T.M."/>
            <person name="Rai A."/>
            <person name="Jena J.K."/>
        </authorList>
    </citation>
    <scope>NUCLEOTIDE SEQUENCE [LARGE SCALE GENOMIC DNA]</scope>
    <source>
        <strain evidence="4">DASCIFA01</strain>
        <tissue evidence="4">Testis</tissue>
    </source>
</reference>
<dbReference type="PANTHER" id="PTHR33053:SF26">
    <property type="entry name" value="TRANSPOSASE DOMAIN-CONTAINING PROTEIN"/>
    <property type="match status" value="1"/>
</dbReference>
<proteinExistence type="predicted"/>
<gene>
    <name evidence="4" type="ORF">ROHU_008550</name>
</gene>
<keyword evidence="1" id="KW-0539">Nucleus</keyword>
<keyword evidence="5" id="KW-1185">Reference proteome</keyword>
<protein>
    <submittedName>
        <fullName evidence="4">Transposase domain-containing protein</fullName>
    </submittedName>
</protein>
<comment type="subcellular location">
    <subcellularLocation>
        <location evidence="1">Nucleus</location>
    </subcellularLocation>
</comment>
<dbReference type="STRING" id="84645.A0A498M4X6"/>
<feature type="compositionally biased region" description="Basic residues" evidence="2">
    <location>
        <begin position="572"/>
        <end position="581"/>
    </location>
</feature>
<dbReference type="AlphaFoldDB" id="A0A498M4X6"/>
<dbReference type="EMBL" id="QBIY01012817">
    <property type="protein sequence ID" value="RXN15928.1"/>
    <property type="molecule type" value="Genomic_DNA"/>
</dbReference>
<evidence type="ECO:0000256" key="1">
    <source>
        <dbReference type="PROSITE-ProRule" id="PRU00371"/>
    </source>
</evidence>
<feature type="compositionally biased region" description="Low complexity" evidence="2">
    <location>
        <begin position="510"/>
        <end position="526"/>
    </location>
</feature>
<evidence type="ECO:0000256" key="2">
    <source>
        <dbReference type="SAM" id="MobiDB-lite"/>
    </source>
</evidence>
<feature type="domain" description="BESS" evidence="3">
    <location>
        <begin position="608"/>
        <end position="647"/>
    </location>
</feature>
<organism evidence="4 5">
    <name type="scientific">Labeo rohita</name>
    <name type="common">Indian major carp</name>
    <name type="synonym">Cyprinus rohita</name>
    <dbReference type="NCBI Taxonomy" id="84645"/>
    <lineage>
        <taxon>Eukaryota</taxon>
        <taxon>Metazoa</taxon>
        <taxon>Chordata</taxon>
        <taxon>Craniata</taxon>
        <taxon>Vertebrata</taxon>
        <taxon>Euteleostomi</taxon>
        <taxon>Actinopterygii</taxon>
        <taxon>Neopterygii</taxon>
        <taxon>Teleostei</taxon>
        <taxon>Ostariophysi</taxon>
        <taxon>Cypriniformes</taxon>
        <taxon>Cyprinidae</taxon>
        <taxon>Labeoninae</taxon>
        <taxon>Labeonini</taxon>
        <taxon>Labeo</taxon>
    </lineage>
</organism>
<dbReference type="PROSITE" id="PS51031">
    <property type="entry name" value="BESS"/>
    <property type="match status" value="1"/>
</dbReference>
<comment type="caution">
    <text evidence="4">The sequence shown here is derived from an EMBL/GenBank/DDBJ whole genome shotgun (WGS) entry which is preliminary data.</text>
</comment>
<dbReference type="GO" id="GO:0005634">
    <property type="term" value="C:nucleus"/>
    <property type="evidence" value="ECO:0007669"/>
    <property type="project" value="UniProtKB-SubCell"/>
</dbReference>
<feature type="region of interest" description="Disordered" evidence="2">
    <location>
        <begin position="506"/>
        <end position="581"/>
    </location>
</feature>
<feature type="compositionally biased region" description="Polar residues" evidence="2">
    <location>
        <begin position="527"/>
        <end position="571"/>
    </location>
</feature>
<name>A0A498M4X6_LABRO</name>
<dbReference type="GO" id="GO:0003677">
    <property type="term" value="F:DNA binding"/>
    <property type="evidence" value="ECO:0007669"/>
    <property type="project" value="InterPro"/>
</dbReference>
<evidence type="ECO:0000313" key="4">
    <source>
        <dbReference type="EMBL" id="RXN15928.1"/>
    </source>
</evidence>
<accession>A0A498M4X6</accession>
<evidence type="ECO:0000313" key="5">
    <source>
        <dbReference type="Proteomes" id="UP000290572"/>
    </source>
</evidence>
<dbReference type="InterPro" id="IPR004210">
    <property type="entry name" value="BESS_motif"/>
</dbReference>
<feature type="region of interest" description="Disordered" evidence="2">
    <location>
        <begin position="435"/>
        <end position="478"/>
    </location>
</feature>
<evidence type="ECO:0000259" key="3">
    <source>
        <dbReference type="PROSITE" id="PS51031"/>
    </source>
</evidence>
<sequence length="666" mass="75363">MASGVECVKFGVTEQLIMCLNRYPYNYARDIIELEISLNVDGLPLFKSTGKSFWPVLCTVHLKPASTFPLAIALTEAKPKSLDFIKVIADELNMILMNGFSWGETTVSVRLRCITCDAPAKAMLKCIKQFSGYYGCDKCTQKGNWEGRMTYQQVHDLILRDDVSFREQHQPEHHQENTVSPFSDLQIGMVKSFPADYMHQCCLGVMRKMLLLWSRGKSGYRISPAQLREVNQRLRNLRCDIPHIFARKPRSLDEVERWKATEFRQFMLYTGKVVLRGVLPETLYSHFMAFSVAMCILVSPHLTQTYNMYAHELLTYFVEQGRHIYGKEFLVYNVHSLLHLTADATTYGSLDRCSAFAFESYLHQLKKMVGFYVVVFDEENSIAVAPASWVEEVNGVLICYWPRKNADAMAKAFHRPDKELWKQYKIRILSETDKPPNDISVSAHAPEEDVPSLPNLSSDNPFHENTHNPQETSHAEGAVNAEDRVTASNMVEGFGEALAPEEREDAIVGHSQAAQAAQTTHTHSQQCEASQLSESPSQFSLQAQEGPSSPGQSCVQVQAEPSSPSQSSVQRKTGHSHRRKRAHNITEFDEKMLTALEAVSRRASAPQEDSDSLFFKSLLEDFRTLSLRTRQDLKFQIHKLVYEAKCLEAGLTEHWGESNGGQLTSL</sequence>
<dbReference type="PANTHER" id="PTHR33053">
    <property type="entry name" value="PROTEIN, PUTATIVE-RELATED"/>
    <property type="match status" value="1"/>
</dbReference>